<dbReference type="InterPro" id="IPR055568">
    <property type="entry name" value="DUF7144"/>
</dbReference>
<accession>A0ABP9N7C1</accession>
<feature type="transmembrane region" description="Helical" evidence="1">
    <location>
        <begin position="126"/>
        <end position="145"/>
    </location>
</feature>
<gene>
    <name evidence="3" type="ORF">GCM10023320_01690</name>
</gene>
<feature type="transmembrane region" description="Helical" evidence="1">
    <location>
        <begin position="77"/>
        <end position="97"/>
    </location>
</feature>
<reference evidence="4" key="1">
    <citation type="journal article" date="2019" name="Int. J. Syst. Evol. Microbiol.">
        <title>The Global Catalogue of Microorganisms (GCM) 10K type strain sequencing project: providing services to taxonomists for standard genome sequencing and annotation.</title>
        <authorList>
            <consortium name="The Broad Institute Genomics Platform"/>
            <consortium name="The Broad Institute Genome Sequencing Center for Infectious Disease"/>
            <person name="Wu L."/>
            <person name="Ma J."/>
        </authorList>
    </citation>
    <scope>NUCLEOTIDE SEQUENCE [LARGE SCALE GENOMIC DNA]</scope>
    <source>
        <strain evidence="4">JCM 18302</strain>
    </source>
</reference>
<evidence type="ECO:0000313" key="4">
    <source>
        <dbReference type="Proteomes" id="UP001500804"/>
    </source>
</evidence>
<protein>
    <recommendedName>
        <fullName evidence="2">DUF7144 domain-containing protein</fullName>
    </recommendedName>
</protein>
<dbReference type="Pfam" id="PF23636">
    <property type="entry name" value="DUF7144"/>
    <property type="match status" value="1"/>
</dbReference>
<dbReference type="EMBL" id="BAABJO010000001">
    <property type="protein sequence ID" value="GAA5110184.1"/>
    <property type="molecule type" value="Genomic_DNA"/>
</dbReference>
<evidence type="ECO:0000313" key="3">
    <source>
        <dbReference type="EMBL" id="GAA5110184.1"/>
    </source>
</evidence>
<proteinExistence type="predicted"/>
<dbReference type="Proteomes" id="UP001500804">
    <property type="component" value="Unassembled WGS sequence"/>
</dbReference>
<keyword evidence="1" id="KW-0472">Membrane</keyword>
<comment type="caution">
    <text evidence="3">The sequence shown here is derived from an EMBL/GenBank/DDBJ whole genome shotgun (WGS) entry which is preliminary data.</text>
</comment>
<evidence type="ECO:0000259" key="2">
    <source>
        <dbReference type="Pfam" id="PF23636"/>
    </source>
</evidence>
<name>A0ABP9N7C1_9PSEU</name>
<sequence length="152" mass="16104">MSTSHQANPSGQADYPAAAARSATGISPFASGLALFAGTLMIIAGVFQAVSGLVALFQNQLYVVGVSYVFSFDVTTWGWIHLLVGILVAVAGVAVLTGQLWGRIVGIGLAILSMIANFLFIPYYPIWSLLVIALDVLVIWALCSYNPEAARR</sequence>
<evidence type="ECO:0000256" key="1">
    <source>
        <dbReference type="SAM" id="Phobius"/>
    </source>
</evidence>
<keyword evidence="1" id="KW-1133">Transmembrane helix</keyword>
<feature type="domain" description="DUF7144" evidence="2">
    <location>
        <begin position="34"/>
        <end position="146"/>
    </location>
</feature>
<feature type="transmembrane region" description="Helical" evidence="1">
    <location>
        <begin position="104"/>
        <end position="120"/>
    </location>
</feature>
<keyword evidence="4" id="KW-1185">Reference proteome</keyword>
<dbReference type="RefSeq" id="WP_345602525.1">
    <property type="nucleotide sequence ID" value="NZ_BAABJO010000001.1"/>
</dbReference>
<feature type="transmembrane region" description="Helical" evidence="1">
    <location>
        <begin position="33"/>
        <end position="57"/>
    </location>
</feature>
<organism evidence="3 4">
    <name type="scientific">Pseudonocardia adelaidensis</name>
    <dbReference type="NCBI Taxonomy" id="648754"/>
    <lineage>
        <taxon>Bacteria</taxon>
        <taxon>Bacillati</taxon>
        <taxon>Actinomycetota</taxon>
        <taxon>Actinomycetes</taxon>
        <taxon>Pseudonocardiales</taxon>
        <taxon>Pseudonocardiaceae</taxon>
        <taxon>Pseudonocardia</taxon>
    </lineage>
</organism>
<keyword evidence="1" id="KW-0812">Transmembrane</keyword>